<dbReference type="Proteomes" id="UP001057452">
    <property type="component" value="Chromosome 7"/>
</dbReference>
<proteinExistence type="predicted"/>
<protein>
    <submittedName>
        <fullName evidence="1">Uncharacterized protein</fullName>
    </submittedName>
</protein>
<feature type="non-terminal residue" evidence="1">
    <location>
        <position position="1"/>
    </location>
</feature>
<keyword evidence="2" id="KW-1185">Reference proteome</keyword>
<evidence type="ECO:0000313" key="2">
    <source>
        <dbReference type="Proteomes" id="UP001057452"/>
    </source>
</evidence>
<gene>
    <name evidence="1" type="ORF">KUCAC02_011900</name>
</gene>
<comment type="caution">
    <text evidence="1">The sequence shown here is derived from an EMBL/GenBank/DDBJ whole genome shotgun (WGS) entry which is preliminary data.</text>
</comment>
<reference evidence="1" key="1">
    <citation type="submission" date="2022-05" db="EMBL/GenBank/DDBJ databases">
        <title>Chromosome-level genome of Chaenocephalus aceratus.</title>
        <authorList>
            <person name="Park H."/>
        </authorList>
    </citation>
    <scope>NUCLEOTIDE SEQUENCE</scope>
    <source>
        <strain evidence="1">KU_202001</strain>
    </source>
</reference>
<evidence type="ECO:0000313" key="1">
    <source>
        <dbReference type="EMBL" id="KAI4823307.1"/>
    </source>
</evidence>
<dbReference type="EMBL" id="CM043791">
    <property type="protein sequence ID" value="KAI4823307.1"/>
    <property type="molecule type" value="Genomic_DNA"/>
</dbReference>
<name>A0ACB9X945_CHAAC</name>
<accession>A0ACB9X945</accession>
<organism evidence="1 2">
    <name type="scientific">Chaenocephalus aceratus</name>
    <name type="common">Blackfin icefish</name>
    <name type="synonym">Chaenichthys aceratus</name>
    <dbReference type="NCBI Taxonomy" id="36190"/>
    <lineage>
        <taxon>Eukaryota</taxon>
        <taxon>Metazoa</taxon>
        <taxon>Chordata</taxon>
        <taxon>Craniata</taxon>
        <taxon>Vertebrata</taxon>
        <taxon>Euteleostomi</taxon>
        <taxon>Actinopterygii</taxon>
        <taxon>Neopterygii</taxon>
        <taxon>Teleostei</taxon>
        <taxon>Neoteleostei</taxon>
        <taxon>Acanthomorphata</taxon>
        <taxon>Eupercaria</taxon>
        <taxon>Perciformes</taxon>
        <taxon>Notothenioidei</taxon>
        <taxon>Channichthyidae</taxon>
        <taxon>Chaenocephalus</taxon>
    </lineage>
</organism>
<sequence>GRQALLWLLAVYGERVSSAPYTLEVFIDGVRSETSVGEETDMCVRDQGLLYYRLLHRGIEETQKVLQGRRSDPSLGVLIGRPAEPVSQWACSFNTLDPLKQGPVETEPPSRGSPEHVTFDPKPNTDLSETLDCSQIVKLHSAMFPDSEIAKKFACGKDKTGYIVRFGLAPYFKEQLVNSINKAGPFVLMFDESLNQATKKKQMDVHIRYWDDGCVRARKECMKGLAAMVKKVQEKSPLKCPVVRHIACLDPTNMSRDPEWCIGKMSVVQRFLEDKQLAGGVSAASDRARGCSDSSAEGLASSVAPPLSLSLTPVLSPEEFERLWLQRQDLHTEQDAEKREEEEDCACLVEHIRGPAIAHCSPQSLQAAMQLVNIQTLAFTPPHTLPWRVYLFTHTQHTHSGNAPHSTLIVGELLYTGEANQRVGVVKTGSDDGDLVEGSKEEHVREGGDRISAGLRESARENGEEEEVKVTLKQQPRDDIALKGFLSILTTVLHTLSSERA</sequence>